<dbReference type="Proteomes" id="UP000095282">
    <property type="component" value="Unplaced"/>
</dbReference>
<proteinExistence type="predicted"/>
<evidence type="ECO:0000313" key="3">
    <source>
        <dbReference type="WBParaSite" id="Csp11.Scaffold584.g4745.t1"/>
    </source>
</evidence>
<organism evidence="2 3">
    <name type="scientific">Caenorhabditis tropicalis</name>
    <dbReference type="NCBI Taxonomy" id="1561998"/>
    <lineage>
        <taxon>Eukaryota</taxon>
        <taxon>Metazoa</taxon>
        <taxon>Ecdysozoa</taxon>
        <taxon>Nematoda</taxon>
        <taxon>Chromadorea</taxon>
        <taxon>Rhabditida</taxon>
        <taxon>Rhabditina</taxon>
        <taxon>Rhabditomorpha</taxon>
        <taxon>Rhabditoidea</taxon>
        <taxon>Rhabditidae</taxon>
        <taxon>Peloderinae</taxon>
        <taxon>Caenorhabditis</taxon>
    </lineage>
</organism>
<dbReference type="AlphaFoldDB" id="A0A1I7TD51"/>
<feature type="region of interest" description="Disordered" evidence="1">
    <location>
        <begin position="28"/>
        <end position="63"/>
    </location>
</feature>
<protein>
    <submittedName>
        <fullName evidence="3">FBA_2 domain-containing protein</fullName>
    </submittedName>
</protein>
<reference evidence="3" key="1">
    <citation type="submission" date="2016-11" db="UniProtKB">
        <authorList>
            <consortium name="WormBaseParasite"/>
        </authorList>
    </citation>
    <scope>IDENTIFICATION</scope>
</reference>
<dbReference type="WBParaSite" id="Csp11.Scaffold584.g4745.t1">
    <property type="protein sequence ID" value="Csp11.Scaffold584.g4745.t1"/>
    <property type="gene ID" value="Csp11.Scaffold584.g4745"/>
</dbReference>
<keyword evidence="2" id="KW-1185">Reference proteome</keyword>
<evidence type="ECO:0000313" key="2">
    <source>
        <dbReference type="Proteomes" id="UP000095282"/>
    </source>
</evidence>
<accession>A0A1I7TD51</accession>
<feature type="compositionally biased region" description="Basic and acidic residues" evidence="1">
    <location>
        <begin position="46"/>
        <end position="59"/>
    </location>
</feature>
<evidence type="ECO:0000256" key="1">
    <source>
        <dbReference type="SAM" id="MobiDB-lite"/>
    </source>
</evidence>
<sequence length="173" mass="20008">MPTNHSIDSFPIDCGPHKPYCQPQQLAISRGKKRRRPMDVFSGTNEKGEAKRAESDRRNGVSCEPCVGRPSRTPSSAIWYQKCATMSLITTRNVPVEELKYVFEKVEISEFLKISLRNNEDFEIGTVRFQMVELKIDRAFWITNETFLAMDCARIDLTGNRNLPIRDFVFQWL</sequence>
<name>A0A1I7TD51_9PELO</name>